<dbReference type="EMBL" id="BAAARJ010000003">
    <property type="protein sequence ID" value="GAA2600574.1"/>
    <property type="molecule type" value="Genomic_DNA"/>
</dbReference>
<sequence length="556" mass="57479">MVIVGAGLAGLAAAHRLTDAGLRVVVLEAASQVGGRLRTERVAGYRLDRGPGLLTLDQDAGAFAQLPALDSLVLRPFAPGALLHSEGRSLRVASRGADRTFRTGRAAKAARAAGTARGDRTAGRNSAHPGTGAAGSAAGGAAGGEETPRAELPPRTRLDRRTRGTGGALTTARALSGARSRADMSDALDLARLRAALDRYAAMPQQSLLERPELPALQALSARGLPARTVDSLVRPLLTALLSDPDLTTTSRVADLTLRGFARGGLCVPAGGQGALPELLAAALPAGTVRTGVRVTSVSTHSVGTAGHGSFPCEAVLVATGARSAAELLPGLRVPGFHPVTVLHHAVEEPLPWSRYDPRGASFTVWAGRARRTDRAAHRTPRMHRAPRVGRLPRSGRTEGGVPSGGPGGGGPGLGGPGADTYPVSHTWVASAVDPSRAEPGRTLVTSVVLGAQAGEPPAALDKAARLQLSGVYGTCTDRWELLASYYDQDAVPAMPAPHDPRRPVRVLAGLYVCGDHRDTSTPRGALRSAERATEEILRDFGRPAMPGELPEETAA</sequence>
<gene>
    <name evidence="3" type="ORF">GCM10009863_12360</name>
</gene>
<feature type="domain" description="Amine oxidase" evidence="2">
    <location>
        <begin position="8"/>
        <end position="360"/>
    </location>
</feature>
<feature type="compositionally biased region" description="Low complexity" evidence="1">
    <location>
        <begin position="168"/>
        <end position="179"/>
    </location>
</feature>
<reference evidence="3 4" key="1">
    <citation type="journal article" date="2019" name="Int. J. Syst. Evol. Microbiol.">
        <title>The Global Catalogue of Microorganisms (GCM) 10K type strain sequencing project: providing services to taxonomists for standard genome sequencing and annotation.</title>
        <authorList>
            <consortium name="The Broad Institute Genomics Platform"/>
            <consortium name="The Broad Institute Genome Sequencing Center for Infectious Disease"/>
            <person name="Wu L."/>
            <person name="Ma J."/>
        </authorList>
    </citation>
    <scope>NUCLEOTIDE SEQUENCE [LARGE SCALE GENOMIC DNA]</scope>
    <source>
        <strain evidence="3 4">JCM 16373</strain>
    </source>
</reference>
<evidence type="ECO:0000256" key="1">
    <source>
        <dbReference type="SAM" id="MobiDB-lite"/>
    </source>
</evidence>
<dbReference type="InterPro" id="IPR036188">
    <property type="entry name" value="FAD/NAD-bd_sf"/>
</dbReference>
<dbReference type="Pfam" id="PF01593">
    <property type="entry name" value="Amino_oxidase"/>
    <property type="match status" value="2"/>
</dbReference>
<feature type="compositionally biased region" description="Basic and acidic residues" evidence="1">
    <location>
        <begin position="529"/>
        <end position="542"/>
    </location>
</feature>
<evidence type="ECO:0000259" key="2">
    <source>
        <dbReference type="Pfam" id="PF01593"/>
    </source>
</evidence>
<dbReference type="Proteomes" id="UP001501447">
    <property type="component" value="Unassembled WGS sequence"/>
</dbReference>
<name>A0ABN3PVB1_9ACTN</name>
<evidence type="ECO:0000313" key="3">
    <source>
        <dbReference type="EMBL" id="GAA2600574.1"/>
    </source>
</evidence>
<feature type="compositionally biased region" description="Basic residues" evidence="1">
    <location>
        <begin position="378"/>
        <end position="388"/>
    </location>
</feature>
<feature type="compositionally biased region" description="Basic and acidic residues" evidence="1">
    <location>
        <begin position="146"/>
        <end position="162"/>
    </location>
</feature>
<evidence type="ECO:0000313" key="4">
    <source>
        <dbReference type="Proteomes" id="UP001501447"/>
    </source>
</evidence>
<organism evidence="3 4">
    <name type="scientific">Streptomyces axinellae</name>
    <dbReference type="NCBI Taxonomy" id="552788"/>
    <lineage>
        <taxon>Bacteria</taxon>
        <taxon>Bacillati</taxon>
        <taxon>Actinomycetota</taxon>
        <taxon>Actinomycetes</taxon>
        <taxon>Kitasatosporales</taxon>
        <taxon>Streptomycetaceae</taxon>
        <taxon>Streptomyces</taxon>
    </lineage>
</organism>
<feature type="region of interest" description="Disordered" evidence="1">
    <location>
        <begin position="94"/>
        <end position="180"/>
    </location>
</feature>
<keyword evidence="4" id="KW-1185">Reference proteome</keyword>
<protein>
    <recommendedName>
        <fullName evidence="2">Amine oxidase domain-containing protein</fullName>
    </recommendedName>
</protein>
<feature type="domain" description="Amine oxidase" evidence="2">
    <location>
        <begin position="416"/>
        <end position="538"/>
    </location>
</feature>
<feature type="compositionally biased region" description="Low complexity" evidence="1">
    <location>
        <begin position="103"/>
        <end position="116"/>
    </location>
</feature>
<feature type="region of interest" description="Disordered" evidence="1">
    <location>
        <begin position="373"/>
        <end position="420"/>
    </location>
</feature>
<feature type="region of interest" description="Disordered" evidence="1">
    <location>
        <begin position="521"/>
        <end position="556"/>
    </location>
</feature>
<proteinExistence type="predicted"/>
<accession>A0ABN3PVB1</accession>
<dbReference type="Gene3D" id="3.50.50.60">
    <property type="entry name" value="FAD/NAD(P)-binding domain"/>
    <property type="match status" value="1"/>
</dbReference>
<dbReference type="InterPro" id="IPR002937">
    <property type="entry name" value="Amino_oxidase"/>
</dbReference>
<dbReference type="SUPFAM" id="SSF51905">
    <property type="entry name" value="FAD/NAD(P)-binding domain"/>
    <property type="match status" value="1"/>
</dbReference>
<feature type="compositionally biased region" description="Gly residues" evidence="1">
    <location>
        <begin position="398"/>
        <end position="418"/>
    </location>
</feature>
<dbReference type="PANTHER" id="PTHR42841">
    <property type="entry name" value="AMINE OXIDASE"/>
    <property type="match status" value="1"/>
</dbReference>
<comment type="caution">
    <text evidence="3">The sequence shown here is derived from an EMBL/GenBank/DDBJ whole genome shotgun (WGS) entry which is preliminary data.</text>
</comment>